<evidence type="ECO:0000256" key="2">
    <source>
        <dbReference type="SAM" id="MobiDB-lite"/>
    </source>
</evidence>
<keyword evidence="1" id="KW-0175">Coiled coil</keyword>
<name>A0ABM8BSY0_9MOLU</name>
<keyword evidence="4" id="KW-1185">Reference proteome</keyword>
<feature type="compositionally biased region" description="Polar residues" evidence="2">
    <location>
        <begin position="298"/>
        <end position="308"/>
    </location>
</feature>
<feature type="compositionally biased region" description="Low complexity" evidence="2">
    <location>
        <begin position="258"/>
        <end position="267"/>
    </location>
</feature>
<organism evidence="3 4">
    <name type="scientific">Spiroplasma ixodetis</name>
    <dbReference type="NCBI Taxonomy" id="2141"/>
    <lineage>
        <taxon>Bacteria</taxon>
        <taxon>Bacillati</taxon>
        <taxon>Mycoplasmatota</taxon>
        <taxon>Mollicutes</taxon>
        <taxon>Entomoplasmatales</taxon>
        <taxon>Spiroplasmataceae</taxon>
        <taxon>Spiroplasma</taxon>
    </lineage>
</organism>
<feature type="region of interest" description="Disordered" evidence="2">
    <location>
        <begin position="258"/>
        <end position="308"/>
    </location>
</feature>
<gene>
    <name evidence="3" type="ORF">SHM_06150</name>
</gene>
<evidence type="ECO:0000256" key="1">
    <source>
        <dbReference type="SAM" id="Coils"/>
    </source>
</evidence>
<proteinExistence type="predicted"/>
<reference evidence="3 4" key="1">
    <citation type="journal article" date="2022" name="Front. Microbiol.">
        <title>Male-killing mechanisms vary between Spiroplasma species.</title>
        <authorList>
            <person name="Arai H."/>
            <person name="Inoue M."/>
            <person name="Kageyama D."/>
        </authorList>
    </citation>
    <scope>NUCLEOTIDE SEQUENCE [LARGE SCALE GENOMIC DNA]</scope>
    <source>
        <strain evidence="4">sHm</strain>
    </source>
</reference>
<feature type="coiled-coil region" evidence="1">
    <location>
        <begin position="137"/>
        <end position="164"/>
    </location>
</feature>
<dbReference type="EMBL" id="AP026933">
    <property type="protein sequence ID" value="BDT02969.1"/>
    <property type="molecule type" value="Genomic_DNA"/>
</dbReference>
<evidence type="ECO:0000313" key="3">
    <source>
        <dbReference type="EMBL" id="BDT02969.1"/>
    </source>
</evidence>
<dbReference type="Proteomes" id="UP001163387">
    <property type="component" value="Chromosome"/>
</dbReference>
<accession>A0ABM8BSY0</accession>
<protein>
    <submittedName>
        <fullName evidence="3">Uncharacterized protein</fullName>
    </submittedName>
</protein>
<dbReference type="RefSeq" id="WP_281749141.1">
    <property type="nucleotide sequence ID" value="NZ_AP026933.1"/>
</dbReference>
<sequence>MPLSETVEYRQLNDFLQKSLSSKKDESSPNITLNSLEVKIDDIKTQLDSSLKEYIIELVYVDEKGRLVKKTNDENVSIIQQQPLVINSDQLQQLVIVKEKLDSSLVHLYRTKKENDKIILEYLGKKELPALLLKTESESNNLNNEEYKEELDDLNVNIIKRSEEPMKLSFAENGTCYLFIDNKNKTIVPVDVNDAKEFKNFVAKKCPRNGSINIEVDKNGKILFAYIIDNQTHKRKDIKIAEKLIDTFERVISTASSLHSQHSQNNSVAPKKEVQSNNSFPAKEVNGTEPPSKPVEQSVKSVLSTPTP</sequence>
<evidence type="ECO:0000313" key="4">
    <source>
        <dbReference type="Proteomes" id="UP001163387"/>
    </source>
</evidence>